<dbReference type="Pfam" id="PF00416">
    <property type="entry name" value="Ribosomal_S13"/>
    <property type="match status" value="1"/>
</dbReference>
<dbReference type="InterPro" id="IPR018269">
    <property type="entry name" value="Ribosomal_uS13_CS"/>
</dbReference>
<keyword evidence="4 7" id="KW-0689">Ribosomal protein</keyword>
<dbReference type="GO" id="GO:0000049">
    <property type="term" value="F:tRNA binding"/>
    <property type="evidence" value="ECO:0007669"/>
    <property type="project" value="UniProtKB-UniRule"/>
</dbReference>
<dbReference type="GO" id="GO:0019843">
    <property type="term" value="F:rRNA binding"/>
    <property type="evidence" value="ECO:0007669"/>
    <property type="project" value="UniProtKB-UniRule"/>
</dbReference>
<evidence type="ECO:0000256" key="9">
    <source>
        <dbReference type="SAM" id="MobiDB-lite"/>
    </source>
</evidence>
<dbReference type="InterPro" id="IPR019980">
    <property type="entry name" value="Ribosomal_uS13_bac-type"/>
</dbReference>
<dbReference type="Proteomes" id="UP000179153">
    <property type="component" value="Unassembled WGS sequence"/>
</dbReference>
<dbReference type="NCBIfam" id="TIGR03631">
    <property type="entry name" value="uS13_bact"/>
    <property type="match status" value="1"/>
</dbReference>
<keyword evidence="3 7" id="KW-0694">RNA-binding</keyword>
<dbReference type="PANTHER" id="PTHR10871:SF1">
    <property type="entry name" value="SMALL RIBOSOMAL SUBUNIT PROTEIN US13M"/>
    <property type="match status" value="1"/>
</dbReference>
<comment type="subunit">
    <text evidence="7">Part of the 30S ribosomal subunit. Forms a loose heterodimer with protein S19. Forms two bridges to the 50S subunit in the 70S ribosome.</text>
</comment>
<evidence type="ECO:0000256" key="6">
    <source>
        <dbReference type="ARBA" id="ARBA00035166"/>
    </source>
</evidence>
<dbReference type="FunFam" id="1.10.8.50:FF:000001">
    <property type="entry name" value="30S ribosomal protein S13"/>
    <property type="match status" value="1"/>
</dbReference>
<evidence type="ECO:0000256" key="8">
    <source>
        <dbReference type="RuleBase" id="RU003830"/>
    </source>
</evidence>
<evidence type="ECO:0000256" key="1">
    <source>
        <dbReference type="ARBA" id="ARBA00008080"/>
    </source>
</evidence>
<gene>
    <name evidence="7" type="primary">rpsM</name>
    <name evidence="10" type="ORF">A2932_00645</name>
</gene>
<dbReference type="GO" id="GO:0006412">
    <property type="term" value="P:translation"/>
    <property type="evidence" value="ECO:0007669"/>
    <property type="project" value="UniProtKB-UniRule"/>
</dbReference>
<accession>A0A1G2HHK9</accession>
<dbReference type="Gene3D" id="1.10.8.50">
    <property type="match status" value="1"/>
</dbReference>
<proteinExistence type="inferred from homology"/>
<dbReference type="InterPro" id="IPR010979">
    <property type="entry name" value="Ribosomal_uS13-like_H2TH"/>
</dbReference>
<evidence type="ECO:0000313" key="11">
    <source>
        <dbReference type="Proteomes" id="UP000179153"/>
    </source>
</evidence>
<evidence type="ECO:0000256" key="4">
    <source>
        <dbReference type="ARBA" id="ARBA00022980"/>
    </source>
</evidence>
<dbReference type="GO" id="GO:0003735">
    <property type="term" value="F:structural constituent of ribosome"/>
    <property type="evidence" value="ECO:0007669"/>
    <property type="project" value="InterPro"/>
</dbReference>
<evidence type="ECO:0000256" key="3">
    <source>
        <dbReference type="ARBA" id="ARBA00022884"/>
    </source>
</evidence>
<feature type="compositionally biased region" description="Polar residues" evidence="9">
    <location>
        <begin position="101"/>
        <end position="111"/>
    </location>
</feature>
<dbReference type="PROSITE" id="PS00646">
    <property type="entry name" value="RIBOSOMAL_S13_1"/>
    <property type="match status" value="1"/>
</dbReference>
<keyword evidence="7" id="KW-0820">tRNA-binding</keyword>
<dbReference type="GO" id="GO:0015935">
    <property type="term" value="C:small ribosomal subunit"/>
    <property type="evidence" value="ECO:0007669"/>
    <property type="project" value="TreeGrafter"/>
</dbReference>
<name>A0A1G2HHK9_9BACT</name>
<dbReference type="HAMAP" id="MF_01315">
    <property type="entry name" value="Ribosomal_uS13"/>
    <property type="match status" value="1"/>
</dbReference>
<dbReference type="InterPro" id="IPR001892">
    <property type="entry name" value="Ribosomal_uS13"/>
</dbReference>
<dbReference type="SUPFAM" id="SSF46946">
    <property type="entry name" value="S13-like H2TH domain"/>
    <property type="match status" value="1"/>
</dbReference>
<dbReference type="STRING" id="1802163.A2932_00645"/>
<evidence type="ECO:0000256" key="7">
    <source>
        <dbReference type="HAMAP-Rule" id="MF_01315"/>
    </source>
</evidence>
<dbReference type="PIRSF" id="PIRSF002134">
    <property type="entry name" value="Ribosomal_S13"/>
    <property type="match status" value="1"/>
</dbReference>
<comment type="similarity">
    <text evidence="1 7 8">Belongs to the universal ribosomal protein uS13 family.</text>
</comment>
<dbReference type="Gene3D" id="4.10.910.10">
    <property type="entry name" value="30s ribosomal protein s13, domain 2"/>
    <property type="match status" value="1"/>
</dbReference>
<reference evidence="10 11" key="1">
    <citation type="journal article" date="2016" name="Nat. Commun.">
        <title>Thousands of microbial genomes shed light on interconnected biogeochemical processes in an aquifer system.</title>
        <authorList>
            <person name="Anantharaman K."/>
            <person name="Brown C.T."/>
            <person name="Hug L.A."/>
            <person name="Sharon I."/>
            <person name="Castelle C.J."/>
            <person name="Probst A.J."/>
            <person name="Thomas B.C."/>
            <person name="Singh A."/>
            <person name="Wilkins M.J."/>
            <person name="Karaoz U."/>
            <person name="Brodie E.L."/>
            <person name="Williams K.H."/>
            <person name="Hubbard S.S."/>
            <person name="Banfield J.F."/>
        </authorList>
    </citation>
    <scope>NUCLEOTIDE SEQUENCE [LARGE SCALE GENOMIC DNA]</scope>
</reference>
<dbReference type="GO" id="GO:0005829">
    <property type="term" value="C:cytosol"/>
    <property type="evidence" value="ECO:0007669"/>
    <property type="project" value="TreeGrafter"/>
</dbReference>
<dbReference type="PROSITE" id="PS50159">
    <property type="entry name" value="RIBOSOMAL_S13_2"/>
    <property type="match status" value="1"/>
</dbReference>
<keyword evidence="2 7" id="KW-0699">rRNA-binding</keyword>
<dbReference type="AlphaFoldDB" id="A0A1G2HHK9"/>
<dbReference type="PANTHER" id="PTHR10871">
    <property type="entry name" value="30S RIBOSOMAL PROTEIN S13/40S RIBOSOMAL PROTEIN S18"/>
    <property type="match status" value="1"/>
</dbReference>
<comment type="function">
    <text evidence="7">Located at the top of the head of the 30S subunit, it contacts several helices of the 16S rRNA. In the 70S ribosome it contacts the 23S rRNA (bridge B1a) and protein L5 of the 50S subunit (bridge B1b), connecting the 2 subunits; these bridges are implicated in subunit movement. Contacts the tRNAs in the A and P-sites.</text>
</comment>
<dbReference type="EMBL" id="MHOI01000005">
    <property type="protein sequence ID" value="OGZ61982.1"/>
    <property type="molecule type" value="Genomic_DNA"/>
</dbReference>
<evidence type="ECO:0000256" key="5">
    <source>
        <dbReference type="ARBA" id="ARBA00023274"/>
    </source>
</evidence>
<sequence length="130" mass="14577">MARIAGVEIPDNKRIVIALTYIKGIGNVLSAKILKDAKIDENTRAKDLTSDQVNTIRNVITEHNFVIEGDLVRVVRENIKRLRDIGSYRGLRHAKHLPVRGQQTRTNSRTVRGNKRMTVGSGRKPPAMPT</sequence>
<feature type="region of interest" description="Disordered" evidence="9">
    <location>
        <begin position="93"/>
        <end position="130"/>
    </location>
</feature>
<organism evidence="10 11">
    <name type="scientific">Candidatus Spechtbacteria bacterium RIFCSPLOWO2_01_FULL_46_10</name>
    <dbReference type="NCBI Taxonomy" id="1802163"/>
    <lineage>
        <taxon>Bacteria</taxon>
        <taxon>Candidatus Spechtiibacteriota</taxon>
    </lineage>
</organism>
<dbReference type="InterPro" id="IPR027437">
    <property type="entry name" value="Rbsml_uS13_C"/>
</dbReference>
<evidence type="ECO:0000313" key="10">
    <source>
        <dbReference type="EMBL" id="OGZ61982.1"/>
    </source>
</evidence>
<comment type="caution">
    <text evidence="10">The sequence shown here is derived from an EMBL/GenBank/DDBJ whole genome shotgun (WGS) entry which is preliminary data.</text>
</comment>
<protein>
    <recommendedName>
        <fullName evidence="6 7">Small ribosomal subunit protein uS13</fullName>
    </recommendedName>
</protein>
<keyword evidence="5 7" id="KW-0687">Ribonucleoprotein</keyword>
<evidence type="ECO:0000256" key="2">
    <source>
        <dbReference type="ARBA" id="ARBA00022730"/>
    </source>
</evidence>